<accession>A0A0F9NZD4</accession>
<sequence length="58" mass="6751">AYRNHLRSVIREHISETGSDWAAHILEDFDDYIGRFWLVKPKAANLRSLLASTRARPE</sequence>
<feature type="non-terminal residue" evidence="1">
    <location>
        <position position="1"/>
    </location>
</feature>
<comment type="caution">
    <text evidence="1">The sequence shown here is derived from an EMBL/GenBank/DDBJ whole genome shotgun (WGS) entry which is preliminary data.</text>
</comment>
<reference evidence="1" key="1">
    <citation type="journal article" date="2015" name="Nature">
        <title>Complex archaea that bridge the gap between prokaryotes and eukaryotes.</title>
        <authorList>
            <person name="Spang A."/>
            <person name="Saw J.H."/>
            <person name="Jorgensen S.L."/>
            <person name="Zaremba-Niedzwiedzka K."/>
            <person name="Martijn J."/>
            <person name="Lind A.E."/>
            <person name="van Eijk R."/>
            <person name="Schleper C."/>
            <person name="Guy L."/>
            <person name="Ettema T.J."/>
        </authorList>
    </citation>
    <scope>NUCLEOTIDE SEQUENCE</scope>
</reference>
<name>A0A0F9NZD4_9ZZZZ</name>
<dbReference type="EMBL" id="LAZR01007225">
    <property type="protein sequence ID" value="KKM86617.1"/>
    <property type="molecule type" value="Genomic_DNA"/>
</dbReference>
<dbReference type="GO" id="GO:0016491">
    <property type="term" value="F:oxidoreductase activity"/>
    <property type="evidence" value="ECO:0007669"/>
    <property type="project" value="InterPro"/>
</dbReference>
<evidence type="ECO:0000313" key="1">
    <source>
        <dbReference type="EMBL" id="KKM86617.1"/>
    </source>
</evidence>
<organism evidence="1">
    <name type="scientific">marine sediment metagenome</name>
    <dbReference type="NCBI Taxonomy" id="412755"/>
    <lineage>
        <taxon>unclassified sequences</taxon>
        <taxon>metagenomes</taxon>
        <taxon>ecological metagenomes</taxon>
    </lineage>
</organism>
<proteinExistence type="predicted"/>
<dbReference type="AlphaFoldDB" id="A0A0F9NZD4"/>
<protein>
    <submittedName>
        <fullName evidence="1">Uncharacterized protein</fullName>
    </submittedName>
</protein>
<dbReference type="Gene3D" id="2.160.20.60">
    <property type="entry name" value="Glutamate synthase, alpha subunit, C-terminal domain"/>
    <property type="match status" value="1"/>
</dbReference>
<dbReference type="SUPFAM" id="SSF69336">
    <property type="entry name" value="Alpha subunit of glutamate synthase, C-terminal domain"/>
    <property type="match status" value="1"/>
</dbReference>
<gene>
    <name evidence="1" type="ORF">LCGC14_1277150</name>
</gene>
<dbReference type="InterPro" id="IPR036485">
    <property type="entry name" value="Glu_synth_asu_C_sf"/>
</dbReference>